<evidence type="ECO:0000313" key="3">
    <source>
        <dbReference type="EMBL" id="OUQ03776.1"/>
    </source>
</evidence>
<name>A0A1Y4Q6B6_9FIRM</name>
<reference evidence="2" key="3">
    <citation type="journal article" date="2021" name="PeerJ">
        <title>Extensive microbial diversity within the chicken gut microbiome revealed by metagenomics and culture.</title>
        <authorList>
            <person name="Gilroy R."/>
            <person name="Ravi A."/>
            <person name="Getino M."/>
            <person name="Pursley I."/>
            <person name="Horton D.L."/>
            <person name="Alikhan N.F."/>
            <person name="Baker D."/>
            <person name="Gharbi K."/>
            <person name="Hall N."/>
            <person name="Watson M."/>
            <person name="Adriaenssens E.M."/>
            <person name="Foster-Nyarko E."/>
            <person name="Jarju S."/>
            <person name="Secka A."/>
            <person name="Antonio M."/>
            <person name="Oren A."/>
            <person name="Chaudhuri R.R."/>
            <person name="La Ragione R."/>
            <person name="Hildebrand F."/>
            <person name="Pallen M.J."/>
        </authorList>
    </citation>
    <scope>NUCLEOTIDE SEQUENCE</scope>
    <source>
        <strain evidence="2">CHK193-16274</strain>
    </source>
</reference>
<dbReference type="InterPro" id="IPR008136">
    <property type="entry name" value="CinA_C"/>
</dbReference>
<evidence type="ECO:0000313" key="4">
    <source>
        <dbReference type="Proteomes" id="UP000196258"/>
    </source>
</evidence>
<dbReference type="EMBL" id="NFLB01000017">
    <property type="protein sequence ID" value="OUQ03776.1"/>
    <property type="molecule type" value="Genomic_DNA"/>
</dbReference>
<protein>
    <submittedName>
        <fullName evidence="2">CinA family protein</fullName>
    </submittedName>
    <submittedName>
        <fullName evidence="3">Damage-inducible protein CinA</fullName>
    </submittedName>
</protein>
<reference evidence="2" key="4">
    <citation type="submission" date="2021-09" db="EMBL/GenBank/DDBJ databases">
        <authorList>
            <person name="Gilroy R."/>
        </authorList>
    </citation>
    <scope>NUCLEOTIDE SEQUENCE</scope>
    <source>
        <strain evidence="2">CHK193-16274</strain>
    </source>
</reference>
<evidence type="ECO:0000313" key="2">
    <source>
        <dbReference type="EMBL" id="HJF40910.1"/>
    </source>
</evidence>
<reference evidence="3" key="2">
    <citation type="journal article" date="2018" name="BMC Genomics">
        <title>Whole genome sequencing and function prediction of 133 gut anaerobes isolated from chicken caecum in pure cultures.</title>
        <authorList>
            <person name="Medvecky M."/>
            <person name="Cejkova D."/>
            <person name="Polansky O."/>
            <person name="Karasova D."/>
            <person name="Kubasova T."/>
            <person name="Cizek A."/>
            <person name="Rychlik I."/>
        </authorList>
    </citation>
    <scope>NUCLEOTIDE SEQUENCE</scope>
    <source>
        <strain evidence="3">An149</strain>
    </source>
</reference>
<dbReference type="SUPFAM" id="SSF142433">
    <property type="entry name" value="CinA-like"/>
    <property type="match status" value="1"/>
</dbReference>
<sequence>MDELAKLLIQFNISISSVESFTVGNFATMLGSVPGISKVYKGSLITYQNETKERLLSIPHDVIEKYGVVSKEIASLMCINGKQILDSDICISFTGNAGPDAMEGKPVGLVYIGILYKGVNVYELNLKGTRQEIQQQAIDFVIRKLIEKFKVN</sequence>
<proteinExistence type="predicted"/>
<dbReference type="InterPro" id="IPR036653">
    <property type="entry name" value="CinA-like_C"/>
</dbReference>
<dbReference type="Proteomes" id="UP000196258">
    <property type="component" value="Unassembled WGS sequence"/>
</dbReference>
<dbReference type="Proteomes" id="UP000749320">
    <property type="component" value="Unassembled WGS sequence"/>
</dbReference>
<dbReference type="Gene3D" id="3.90.950.20">
    <property type="entry name" value="CinA-like"/>
    <property type="match status" value="1"/>
</dbReference>
<dbReference type="RefSeq" id="WP_087258161.1">
    <property type="nucleotide sequence ID" value="NZ_CAJFOD010000114.1"/>
</dbReference>
<evidence type="ECO:0000259" key="1">
    <source>
        <dbReference type="Pfam" id="PF02464"/>
    </source>
</evidence>
<dbReference type="NCBIfam" id="TIGR00199">
    <property type="entry name" value="PncC_domain"/>
    <property type="match status" value="1"/>
</dbReference>
<organism evidence="3 4">
    <name type="scientific">Thomasclavelia spiroformis</name>
    <dbReference type="NCBI Taxonomy" id="29348"/>
    <lineage>
        <taxon>Bacteria</taxon>
        <taxon>Bacillati</taxon>
        <taxon>Bacillota</taxon>
        <taxon>Erysipelotrichia</taxon>
        <taxon>Erysipelotrichales</taxon>
        <taxon>Coprobacillaceae</taxon>
        <taxon>Thomasclavelia</taxon>
    </lineage>
</organism>
<accession>A0A1Y4Q6B6</accession>
<comment type="caution">
    <text evidence="3">The sequence shown here is derived from an EMBL/GenBank/DDBJ whole genome shotgun (WGS) entry which is preliminary data.</text>
</comment>
<feature type="domain" description="CinA C-terminal" evidence="1">
    <location>
        <begin position="3"/>
        <end position="147"/>
    </location>
</feature>
<dbReference type="Pfam" id="PF02464">
    <property type="entry name" value="CinA"/>
    <property type="match status" value="1"/>
</dbReference>
<reference evidence="4" key="1">
    <citation type="submission" date="2017-04" db="EMBL/GenBank/DDBJ databases">
        <title>Function of individual gut microbiota members based on whole genome sequencing of pure cultures obtained from chicken caecum.</title>
        <authorList>
            <person name="Medvecky M."/>
            <person name="Cejkova D."/>
            <person name="Polansky O."/>
            <person name="Karasova D."/>
            <person name="Kubasova T."/>
            <person name="Cizek A."/>
            <person name="Rychlik I."/>
        </authorList>
    </citation>
    <scope>NUCLEOTIDE SEQUENCE [LARGE SCALE GENOMIC DNA]</scope>
    <source>
        <strain evidence="4">An149</strain>
    </source>
</reference>
<dbReference type="AlphaFoldDB" id="A0A1Y4Q6B6"/>
<gene>
    <name evidence="3" type="ORF">B5E91_12235</name>
    <name evidence="2" type="ORF">K8V91_08295</name>
</gene>
<dbReference type="EMBL" id="DYWV01000279">
    <property type="protein sequence ID" value="HJF40910.1"/>
    <property type="molecule type" value="Genomic_DNA"/>
</dbReference>